<dbReference type="OrthoDB" id="284473at2759"/>
<dbReference type="PANTHER" id="PTHR13246">
    <property type="entry name" value="ENDO BETA N-ACETYLGLUCOSAMINIDASE"/>
    <property type="match status" value="1"/>
</dbReference>
<feature type="domain" description="Cytosolic endo-beta-N-acetylglucosaminidase TIM barrel" evidence="1">
    <location>
        <begin position="107"/>
        <end position="422"/>
    </location>
</feature>
<dbReference type="PANTHER" id="PTHR13246:SF1">
    <property type="entry name" value="CYTOSOLIC ENDO-BETA-N-ACETYLGLUCOSAMINIDASE"/>
    <property type="match status" value="1"/>
</dbReference>
<dbReference type="Gene3D" id="3.20.20.80">
    <property type="entry name" value="Glycosidases"/>
    <property type="match status" value="1"/>
</dbReference>
<evidence type="ECO:0000313" key="2">
    <source>
        <dbReference type="EMBL" id="KAF2491443.1"/>
    </source>
</evidence>
<evidence type="ECO:0000313" key="3">
    <source>
        <dbReference type="Proteomes" id="UP000799750"/>
    </source>
</evidence>
<proteinExistence type="predicted"/>
<dbReference type="EMBL" id="MU004195">
    <property type="protein sequence ID" value="KAF2491443.1"/>
    <property type="molecule type" value="Genomic_DNA"/>
</dbReference>
<dbReference type="AlphaFoldDB" id="A0A6A6QIG3"/>
<dbReference type="Pfam" id="PF03644">
    <property type="entry name" value="Glyco_hydro_85"/>
    <property type="match status" value="1"/>
</dbReference>
<dbReference type="GO" id="GO:0005829">
    <property type="term" value="C:cytosol"/>
    <property type="evidence" value="ECO:0007669"/>
    <property type="project" value="UniProtKB-SubCell"/>
</dbReference>
<name>A0A6A6QIG3_9PEZI</name>
<dbReference type="InterPro" id="IPR017853">
    <property type="entry name" value="GH"/>
</dbReference>
<dbReference type="SUPFAM" id="SSF51445">
    <property type="entry name" value="(Trans)glycosidases"/>
    <property type="match status" value="1"/>
</dbReference>
<keyword evidence="3" id="KW-1185">Reference proteome</keyword>
<dbReference type="InterPro" id="IPR032979">
    <property type="entry name" value="ENGase"/>
</dbReference>
<accession>A0A6A6QIG3</accession>
<evidence type="ECO:0000259" key="1">
    <source>
        <dbReference type="Pfam" id="PF03644"/>
    </source>
</evidence>
<dbReference type="InterPro" id="IPR005201">
    <property type="entry name" value="TIM_ENGase"/>
</dbReference>
<sequence length="705" mass="78787">MNIYGWKDILRPIRDGFRHYFPTPDTGPTPEERRRQQKLDTAKGFTYFDTFNQLEDWTTEASDPIQRSNTPLLLRPGPVGGEQSANVLLCHDYGGNYHTYESSQGVGVDETSYSCEYLQFVNTFVYFSHKLVCVPPPSWTNTLHRNGVKVLGTFLVEPALRENNRMLENSSVVNTEGLQLHFPFASKLAAIAEHYGFDGWLINIEKPFDNSEWDLNLLVSFLNQLRSTMGAESKVIWYDALTVSNKIVYQNSLTVANLPMAQGCDGILTNYCWTEDKAVESRAFAQQHDFPSESVYFGVDVWAQNSSKLSNPRVTYPEKGGGGTHTGIAVSKLAETGLSVGIFAPAWSFEHFATQRRAVEHAMWDGDPFTEDLDCTCDGRPHGGRSDSGVQEVHPYPITRSARQYPAGSESFFYTDFSRAFALHGPELEDVYGGKKVHSQVGAQSVLPHSVHRQVAPDQGHKLGRSLHGEILDQPSRLAVYYEPKGITHPLRLFTVDMPADGTLQVKMSYKNYLVSGNVTLGLRIGSKYSFVDLGDGSGRMETVQLLLRNHLPDCLPENPRLSELSLSMKGGDTMNNHGLSIEIFELSIAPLETPHLSSTIVNIRVENQGKDEEEHRRLVWDFQDQSLGLSHSLLRHLPYSQLTGPFSYFSIDIDGDNVGRAYATEFILCNVLVDKMRDAGAKCRVIGVGFDGQRVQSGRVDLRV</sequence>
<dbReference type="GO" id="GO:0033925">
    <property type="term" value="F:mannosyl-glycoprotein endo-beta-N-acetylglucosaminidase activity"/>
    <property type="evidence" value="ECO:0007669"/>
    <property type="project" value="UniProtKB-EC"/>
</dbReference>
<gene>
    <name evidence="2" type="ORF">BU16DRAFT_515819</name>
</gene>
<organism evidence="2 3">
    <name type="scientific">Lophium mytilinum</name>
    <dbReference type="NCBI Taxonomy" id="390894"/>
    <lineage>
        <taxon>Eukaryota</taxon>
        <taxon>Fungi</taxon>
        <taxon>Dikarya</taxon>
        <taxon>Ascomycota</taxon>
        <taxon>Pezizomycotina</taxon>
        <taxon>Dothideomycetes</taxon>
        <taxon>Pleosporomycetidae</taxon>
        <taxon>Mytilinidiales</taxon>
        <taxon>Mytilinidiaceae</taxon>
        <taxon>Lophium</taxon>
    </lineage>
</organism>
<dbReference type="Proteomes" id="UP000799750">
    <property type="component" value="Unassembled WGS sequence"/>
</dbReference>
<reference evidence="2" key="1">
    <citation type="journal article" date="2020" name="Stud. Mycol.">
        <title>101 Dothideomycetes genomes: a test case for predicting lifestyles and emergence of pathogens.</title>
        <authorList>
            <person name="Haridas S."/>
            <person name="Albert R."/>
            <person name="Binder M."/>
            <person name="Bloem J."/>
            <person name="Labutti K."/>
            <person name="Salamov A."/>
            <person name="Andreopoulos B."/>
            <person name="Baker S."/>
            <person name="Barry K."/>
            <person name="Bills G."/>
            <person name="Bluhm B."/>
            <person name="Cannon C."/>
            <person name="Castanera R."/>
            <person name="Culley D."/>
            <person name="Daum C."/>
            <person name="Ezra D."/>
            <person name="Gonzalez J."/>
            <person name="Henrissat B."/>
            <person name="Kuo A."/>
            <person name="Liang C."/>
            <person name="Lipzen A."/>
            <person name="Lutzoni F."/>
            <person name="Magnuson J."/>
            <person name="Mondo S."/>
            <person name="Nolan M."/>
            <person name="Ohm R."/>
            <person name="Pangilinan J."/>
            <person name="Park H.-J."/>
            <person name="Ramirez L."/>
            <person name="Alfaro M."/>
            <person name="Sun H."/>
            <person name="Tritt A."/>
            <person name="Yoshinaga Y."/>
            <person name="Zwiers L.-H."/>
            <person name="Turgeon B."/>
            <person name="Goodwin S."/>
            <person name="Spatafora J."/>
            <person name="Crous P."/>
            <person name="Grigoriev I."/>
        </authorList>
    </citation>
    <scope>NUCLEOTIDE SEQUENCE</scope>
    <source>
        <strain evidence="2">CBS 269.34</strain>
    </source>
</reference>
<protein>
    <recommendedName>
        <fullName evidence="1">Cytosolic endo-beta-N-acetylglucosaminidase TIM barrel domain-containing protein</fullName>
    </recommendedName>
</protein>